<dbReference type="AlphaFoldDB" id="A0A8J7Y3R4"/>
<dbReference type="Proteomes" id="UP000766550">
    <property type="component" value="Unassembled WGS sequence"/>
</dbReference>
<dbReference type="InterPro" id="IPR003156">
    <property type="entry name" value="DHHA1_dom"/>
</dbReference>
<dbReference type="OrthoDB" id="194842at2157"/>
<dbReference type="InterPro" id="IPR001667">
    <property type="entry name" value="DDH_dom"/>
</dbReference>
<sequence>MLLVAAGDLAALAEGAAAYASDNPLQVAGIVVALLVVVGAVAFGYRYLTRTPAERLQSVLSGYEEIAVLMHPNPDPDAMSSALAVRQLASAVDTNAALYYPGEIRRPENRAFETVLDLDFDRVETVEDIDQHDVVLVDHNEPRGFPGAGDVDPVAVVDHHPGGGTGERFTDVRTDAGACATIFADYFESLSWTFYDVDTALTDGGVDTAGVPDHAVPSHVATGMVYGIQSDTRSLTNGCSASDFAAAAYLYEGMDGDLLNRIANPQIDAEVLDVKARAITSRVVRAPFAYSDVGEVSNTDAIPQAADELERLEGVSAVVVVGESKGTLRIAGRSRDDRVHIGRAIEAAVENIPMAEGGGHARMGGGQIPVEYLEGLGPSDGVSRSELQKRVFDSMSGER</sequence>
<keyword evidence="1" id="KW-0812">Transmembrane</keyword>
<gene>
    <name evidence="4" type="ORF">KTS45_05605</name>
</gene>
<dbReference type="Gene3D" id="3.90.1640.10">
    <property type="entry name" value="inorganic pyrophosphatase (n-terminal core)"/>
    <property type="match status" value="1"/>
</dbReference>
<feature type="domain" description="DDH" evidence="2">
    <location>
        <begin position="66"/>
        <end position="188"/>
    </location>
</feature>
<dbReference type="SUPFAM" id="SSF64182">
    <property type="entry name" value="DHH phosphoesterases"/>
    <property type="match status" value="1"/>
</dbReference>
<evidence type="ECO:0000313" key="4">
    <source>
        <dbReference type="EMBL" id="MBV0923672.1"/>
    </source>
</evidence>
<dbReference type="PANTHER" id="PTHR47618">
    <property type="entry name" value="BIFUNCTIONAL OLIGORIBONUCLEASE AND PAP PHOSPHATASE NRNA"/>
    <property type="match status" value="1"/>
</dbReference>
<feature type="domain" description="DHHA1" evidence="3">
    <location>
        <begin position="287"/>
        <end position="371"/>
    </location>
</feature>
<evidence type="ECO:0000259" key="3">
    <source>
        <dbReference type="Pfam" id="PF02272"/>
    </source>
</evidence>
<reference evidence="4 5" key="1">
    <citation type="submission" date="2021-06" db="EMBL/GenBank/DDBJ databases">
        <title>New haloarchaea isolates fom saline soil.</title>
        <authorList>
            <person name="Duran-Viseras A."/>
            <person name="Sanchez-Porro C.S."/>
            <person name="Ventosa A."/>
        </authorList>
    </citation>
    <scope>NUCLEOTIDE SEQUENCE [LARGE SCALE GENOMIC DNA]</scope>
    <source>
        <strain evidence="4 5">JCM 183640</strain>
    </source>
</reference>
<accession>A0A8J7Y3R4</accession>
<dbReference type="Pfam" id="PF02272">
    <property type="entry name" value="DHHA1"/>
    <property type="match status" value="1"/>
</dbReference>
<feature type="transmembrane region" description="Helical" evidence="1">
    <location>
        <begin position="30"/>
        <end position="48"/>
    </location>
</feature>
<dbReference type="RefSeq" id="WP_162316786.1">
    <property type="nucleotide sequence ID" value="NZ_JAHQXF010000001.1"/>
</dbReference>
<keyword evidence="5" id="KW-1185">Reference proteome</keyword>
<organism evidence="4 5">
    <name type="scientific">Haloarcula limicola</name>
    <dbReference type="NCBI Taxonomy" id="1429915"/>
    <lineage>
        <taxon>Archaea</taxon>
        <taxon>Methanobacteriati</taxon>
        <taxon>Methanobacteriota</taxon>
        <taxon>Stenosarchaea group</taxon>
        <taxon>Halobacteria</taxon>
        <taxon>Halobacteriales</taxon>
        <taxon>Haloarculaceae</taxon>
        <taxon>Haloarcula</taxon>
    </lineage>
</organism>
<dbReference type="InterPro" id="IPR038763">
    <property type="entry name" value="DHH_sf"/>
</dbReference>
<proteinExistence type="predicted"/>
<dbReference type="EMBL" id="JAHQXF010000001">
    <property type="protein sequence ID" value="MBV0923672.1"/>
    <property type="molecule type" value="Genomic_DNA"/>
</dbReference>
<dbReference type="Pfam" id="PF01368">
    <property type="entry name" value="DHH"/>
    <property type="match status" value="1"/>
</dbReference>
<dbReference type="InterPro" id="IPR051319">
    <property type="entry name" value="Oligoribo/pAp-PDE_c-di-AMP_PDE"/>
</dbReference>
<dbReference type="PANTHER" id="PTHR47618:SF1">
    <property type="entry name" value="BIFUNCTIONAL OLIGORIBONUCLEASE AND PAP PHOSPHATASE NRNA"/>
    <property type="match status" value="1"/>
</dbReference>
<protein>
    <submittedName>
        <fullName evidence="4">DHH family phosphoesterase</fullName>
    </submittedName>
</protein>
<name>A0A8J7Y3R4_9EURY</name>
<keyword evidence="1" id="KW-1133">Transmembrane helix</keyword>
<evidence type="ECO:0000259" key="2">
    <source>
        <dbReference type="Pfam" id="PF01368"/>
    </source>
</evidence>
<comment type="caution">
    <text evidence="4">The sequence shown here is derived from an EMBL/GenBank/DDBJ whole genome shotgun (WGS) entry which is preliminary data.</text>
</comment>
<keyword evidence="1" id="KW-0472">Membrane</keyword>
<dbReference type="GO" id="GO:0003676">
    <property type="term" value="F:nucleic acid binding"/>
    <property type="evidence" value="ECO:0007669"/>
    <property type="project" value="InterPro"/>
</dbReference>
<evidence type="ECO:0000256" key="1">
    <source>
        <dbReference type="SAM" id="Phobius"/>
    </source>
</evidence>
<evidence type="ECO:0000313" key="5">
    <source>
        <dbReference type="Proteomes" id="UP000766550"/>
    </source>
</evidence>